<dbReference type="RefSeq" id="WP_149879570.1">
    <property type="nucleotide sequence ID" value="NZ_WNCA01000029.1"/>
</dbReference>
<dbReference type="AlphaFoldDB" id="A0A6L6N0E0"/>
<evidence type="ECO:0000313" key="1">
    <source>
        <dbReference type="EMBL" id="MTU43045.1"/>
    </source>
</evidence>
<proteinExistence type="predicted"/>
<dbReference type="Proteomes" id="UP000462362">
    <property type="component" value="Unassembled WGS sequence"/>
</dbReference>
<comment type="caution">
    <text evidence="1">The sequence shown here is derived from an EMBL/GenBank/DDBJ whole genome shotgun (WGS) entry which is preliminary data.</text>
</comment>
<sequence>MKKFDVGHFSDSEGKSEENLPDPDKLRSFEAEALVECLERAKSSLSGISQSAKQLFSDDAGTLLATERMDISSLDLENLKKASNEENFYFPLLSADLRKKEFASVEIRRDKKLILDSIKQDLVELAIRLSEVSPILSELMTGIPSSISESLKLFSTSQRRNWLTENSFSLKVHPLAKLIEFKDKNSFFNYLYQYIALNSKTQYKPLSSVGESLEIFQSNVLNTNYADPDDSFFRRRDIENGAFLLNFDVDRILVADATNFWKLRVLAAPVRDKASKADFSKIDGANPEAEATYRIFLALYNLLSSSKINKFTDIRAFATALSFIKILAENTDRWAQWSPVKIDPTAAFTILTYQTFNWFYDRIALNMFDRAEVDETSYTKFCRLKSFKYPLAFALLTKCPACGHDFLATNTINYFRVCPICDSKVLI</sequence>
<evidence type="ECO:0000313" key="2">
    <source>
        <dbReference type="Proteomes" id="UP000462362"/>
    </source>
</evidence>
<dbReference type="EMBL" id="WNCL01000012">
    <property type="protein sequence ID" value="MTU43045.1"/>
    <property type="molecule type" value="Genomic_DNA"/>
</dbReference>
<protein>
    <submittedName>
        <fullName evidence="1">Uncharacterized protein</fullName>
    </submittedName>
</protein>
<gene>
    <name evidence="1" type="ORF">GMD42_05305</name>
</gene>
<organism evidence="1 2">
    <name type="scientific">Parasutterella excrementihominis</name>
    <dbReference type="NCBI Taxonomy" id="487175"/>
    <lineage>
        <taxon>Bacteria</taxon>
        <taxon>Pseudomonadati</taxon>
        <taxon>Pseudomonadota</taxon>
        <taxon>Betaproteobacteria</taxon>
        <taxon>Burkholderiales</taxon>
        <taxon>Sutterellaceae</taxon>
        <taxon>Parasutterella</taxon>
    </lineage>
</organism>
<name>A0A6L6N0E0_9BURK</name>
<reference evidence="1 2" key="1">
    <citation type="journal article" date="2019" name="Nat. Med.">
        <title>A library of human gut bacterial isolates paired with longitudinal multiomics data enables mechanistic microbiome research.</title>
        <authorList>
            <person name="Poyet M."/>
            <person name="Groussin M."/>
            <person name="Gibbons S.M."/>
            <person name="Avila-Pacheco J."/>
            <person name="Jiang X."/>
            <person name="Kearney S.M."/>
            <person name="Perrotta A.R."/>
            <person name="Berdy B."/>
            <person name="Zhao S."/>
            <person name="Lieberman T.D."/>
            <person name="Swanson P.K."/>
            <person name="Smith M."/>
            <person name="Roesemann S."/>
            <person name="Alexander J.E."/>
            <person name="Rich S.A."/>
            <person name="Livny J."/>
            <person name="Vlamakis H."/>
            <person name="Clish C."/>
            <person name="Bullock K."/>
            <person name="Deik A."/>
            <person name="Scott J."/>
            <person name="Pierce K.A."/>
            <person name="Xavier R.J."/>
            <person name="Alm E.J."/>
        </authorList>
    </citation>
    <scope>NUCLEOTIDE SEQUENCE [LARGE SCALE GENOMIC DNA]</scope>
    <source>
        <strain evidence="1 2">BIOML-A2</strain>
    </source>
</reference>
<accession>A0A6L6N0E0</accession>